<gene>
    <name evidence="2" type="ORF">NK118_13655</name>
</gene>
<keyword evidence="1" id="KW-0812">Transmembrane</keyword>
<dbReference type="Pfam" id="PF12669">
    <property type="entry name" value="FeoB_associated"/>
    <property type="match status" value="1"/>
</dbReference>
<protein>
    <submittedName>
        <fullName evidence="2">FeoB-associated Cys-rich membrane protein</fullName>
    </submittedName>
</protein>
<feature type="transmembrane region" description="Helical" evidence="1">
    <location>
        <begin position="6"/>
        <end position="22"/>
    </location>
</feature>
<evidence type="ECO:0000313" key="2">
    <source>
        <dbReference type="EMBL" id="MCP1111296.1"/>
    </source>
</evidence>
<dbReference type="EMBL" id="JAMZFV010000028">
    <property type="protein sequence ID" value="MCP1111296.1"/>
    <property type="molecule type" value="Genomic_DNA"/>
</dbReference>
<reference evidence="2 3" key="1">
    <citation type="journal article" date="2022" name="Genome Biol. Evol.">
        <title>Host diet, physiology and behaviors set the stage for Lachnospiraceae cladogenesis.</title>
        <authorList>
            <person name="Vera-Ponce De Leon A."/>
            <person name="Schneider M."/>
            <person name="Jahnes B.C."/>
            <person name="Sadowski V."/>
            <person name="Camuy-Velez L.A."/>
            <person name="Duan J."/>
            <person name="Sabree Z.L."/>
        </authorList>
    </citation>
    <scope>NUCLEOTIDE SEQUENCE [LARGE SCALE GENOMIC DNA]</scope>
    <source>
        <strain evidence="2 3">PAL227</strain>
    </source>
</reference>
<dbReference type="RefSeq" id="WP_262070173.1">
    <property type="nucleotide sequence ID" value="NZ_JAMXOC010000028.1"/>
</dbReference>
<evidence type="ECO:0000256" key="1">
    <source>
        <dbReference type="SAM" id="Phobius"/>
    </source>
</evidence>
<sequence length="54" mass="5551">MATIIIAIGLIAVVALIIRSMVKRKKSGKGSCGCDCGSCAMGCHEIPSKPSSKE</sequence>
<proteinExistence type="predicted"/>
<organism evidence="2 3">
    <name type="scientific">Ohessyouella blattaphilus</name>
    <dbReference type="NCBI Taxonomy" id="2949333"/>
    <lineage>
        <taxon>Bacteria</taxon>
        <taxon>Bacillati</taxon>
        <taxon>Bacillota</taxon>
        <taxon>Clostridia</taxon>
        <taxon>Lachnospirales</taxon>
        <taxon>Lachnospiraceae</taxon>
        <taxon>Ohessyouella</taxon>
    </lineage>
</organism>
<keyword evidence="3" id="KW-1185">Reference proteome</keyword>
<name>A0ABT1EKR4_9FIRM</name>
<keyword evidence="1" id="KW-0472">Membrane</keyword>
<evidence type="ECO:0000313" key="3">
    <source>
        <dbReference type="Proteomes" id="UP001523565"/>
    </source>
</evidence>
<dbReference type="Proteomes" id="UP001523565">
    <property type="component" value="Unassembled WGS sequence"/>
</dbReference>
<comment type="caution">
    <text evidence="2">The sequence shown here is derived from an EMBL/GenBank/DDBJ whole genome shotgun (WGS) entry which is preliminary data.</text>
</comment>
<keyword evidence="1" id="KW-1133">Transmembrane helix</keyword>
<accession>A0ABT1EKR4</accession>